<gene>
    <name evidence="1" type="ORF">LCGC14_2024140</name>
</gene>
<dbReference type="EMBL" id="LAZR01023434">
    <property type="protein sequence ID" value="KKL78506.1"/>
    <property type="molecule type" value="Genomic_DNA"/>
</dbReference>
<proteinExistence type="predicted"/>
<accession>A0A0F9FJ47</accession>
<evidence type="ECO:0000313" key="1">
    <source>
        <dbReference type="EMBL" id="KKL78506.1"/>
    </source>
</evidence>
<name>A0A0F9FJ47_9ZZZZ</name>
<reference evidence="1" key="1">
    <citation type="journal article" date="2015" name="Nature">
        <title>Complex archaea that bridge the gap between prokaryotes and eukaryotes.</title>
        <authorList>
            <person name="Spang A."/>
            <person name="Saw J.H."/>
            <person name="Jorgensen S.L."/>
            <person name="Zaremba-Niedzwiedzka K."/>
            <person name="Martijn J."/>
            <person name="Lind A.E."/>
            <person name="van Eijk R."/>
            <person name="Schleper C."/>
            <person name="Guy L."/>
            <person name="Ettema T.J."/>
        </authorList>
    </citation>
    <scope>NUCLEOTIDE SEQUENCE</scope>
</reference>
<protein>
    <submittedName>
        <fullName evidence="1">Uncharacterized protein</fullName>
    </submittedName>
</protein>
<dbReference type="AlphaFoldDB" id="A0A0F9FJ47"/>
<sequence length="82" mass="9978">MIGQSTNNTNVEIFFVIITDCTELQLFLARYIPIHLRWENNIRQITKFIITFRTMTFDFCASLNVLFERTHHYMRPKRTRIH</sequence>
<comment type="caution">
    <text evidence="1">The sequence shown here is derived from an EMBL/GenBank/DDBJ whole genome shotgun (WGS) entry which is preliminary data.</text>
</comment>
<organism evidence="1">
    <name type="scientific">marine sediment metagenome</name>
    <dbReference type="NCBI Taxonomy" id="412755"/>
    <lineage>
        <taxon>unclassified sequences</taxon>
        <taxon>metagenomes</taxon>
        <taxon>ecological metagenomes</taxon>
    </lineage>
</organism>